<dbReference type="InterPro" id="IPR035102">
    <property type="entry name" value="Phosphomevalonate_kinase"/>
</dbReference>
<evidence type="ECO:0000256" key="1">
    <source>
        <dbReference type="ARBA" id="ARBA00005017"/>
    </source>
</evidence>
<accession>A0A0C9UYJ0</accession>
<comment type="similarity">
    <text evidence="2 13">Belongs to the GHMP kinase family. Mevalonate kinase subfamily.</text>
</comment>
<dbReference type="Proteomes" id="UP000054279">
    <property type="component" value="Unassembled WGS sequence"/>
</dbReference>
<dbReference type="GO" id="GO:0005524">
    <property type="term" value="F:ATP binding"/>
    <property type="evidence" value="ECO:0007669"/>
    <property type="project" value="UniProtKB-UniRule"/>
</dbReference>
<dbReference type="PANTHER" id="PTHR31814">
    <property type="match status" value="1"/>
</dbReference>
<keyword evidence="9 13" id="KW-0752">Steroid biosynthesis</keyword>
<name>A0A0C9UYJ0_SPHS4</name>
<evidence type="ECO:0000256" key="5">
    <source>
        <dbReference type="ARBA" id="ARBA00022679"/>
    </source>
</evidence>
<dbReference type="EC" id="2.7.4.2" evidence="3 13"/>
<evidence type="ECO:0000256" key="4">
    <source>
        <dbReference type="ARBA" id="ARBA00022516"/>
    </source>
</evidence>
<evidence type="ECO:0000256" key="2">
    <source>
        <dbReference type="ARBA" id="ARBA00006495"/>
    </source>
</evidence>
<keyword evidence="5 13" id="KW-0808">Transferase</keyword>
<dbReference type="GO" id="GO:0006696">
    <property type="term" value="P:ergosterol biosynthetic process"/>
    <property type="evidence" value="ECO:0007669"/>
    <property type="project" value="TreeGrafter"/>
</dbReference>
<evidence type="ECO:0000256" key="13">
    <source>
        <dbReference type="PIRNR" id="PIRNR017288"/>
    </source>
</evidence>
<dbReference type="InterPro" id="IPR016005">
    <property type="entry name" value="Erg8"/>
</dbReference>
<comment type="pathway">
    <text evidence="1 13">Isoprenoid biosynthesis; isopentenyl diphosphate biosynthesis via mevalonate pathway; isopentenyl diphosphate from (R)-mevalonate: step 2/3.</text>
</comment>
<dbReference type="EMBL" id="KN837148">
    <property type="protein sequence ID" value="KIJ39909.1"/>
    <property type="molecule type" value="Genomic_DNA"/>
</dbReference>
<evidence type="ECO:0000256" key="7">
    <source>
        <dbReference type="ARBA" id="ARBA00022777"/>
    </source>
</evidence>
<dbReference type="GO" id="GO:0010142">
    <property type="term" value="P:farnesyl diphosphate biosynthetic process, mevalonate pathway"/>
    <property type="evidence" value="ECO:0007669"/>
    <property type="project" value="TreeGrafter"/>
</dbReference>
<evidence type="ECO:0000256" key="3">
    <source>
        <dbReference type="ARBA" id="ARBA00012958"/>
    </source>
</evidence>
<dbReference type="InterPro" id="IPR020568">
    <property type="entry name" value="Ribosomal_Su5_D2-typ_SF"/>
</dbReference>
<reference evidence="14 15" key="1">
    <citation type="submission" date="2014-06" db="EMBL/GenBank/DDBJ databases">
        <title>Evolutionary Origins and Diversification of the Mycorrhizal Mutualists.</title>
        <authorList>
            <consortium name="DOE Joint Genome Institute"/>
            <consortium name="Mycorrhizal Genomics Consortium"/>
            <person name="Kohler A."/>
            <person name="Kuo A."/>
            <person name="Nagy L.G."/>
            <person name="Floudas D."/>
            <person name="Copeland A."/>
            <person name="Barry K.W."/>
            <person name="Cichocki N."/>
            <person name="Veneault-Fourrey C."/>
            <person name="LaButti K."/>
            <person name="Lindquist E.A."/>
            <person name="Lipzen A."/>
            <person name="Lundell T."/>
            <person name="Morin E."/>
            <person name="Murat C."/>
            <person name="Riley R."/>
            <person name="Ohm R."/>
            <person name="Sun H."/>
            <person name="Tunlid A."/>
            <person name="Henrissat B."/>
            <person name="Grigoriev I.V."/>
            <person name="Hibbett D.S."/>
            <person name="Martin F."/>
        </authorList>
    </citation>
    <scope>NUCLEOTIDE SEQUENCE [LARGE SCALE GENOMIC DNA]</scope>
    <source>
        <strain evidence="14 15">SS14</strain>
    </source>
</reference>
<evidence type="ECO:0000256" key="8">
    <source>
        <dbReference type="ARBA" id="ARBA00022840"/>
    </source>
</evidence>
<keyword evidence="6" id="KW-0547">Nucleotide-binding</keyword>
<evidence type="ECO:0000256" key="10">
    <source>
        <dbReference type="ARBA" id="ARBA00023098"/>
    </source>
</evidence>
<dbReference type="UniPathway" id="UPA00057">
    <property type="reaction ID" value="UER00099"/>
</dbReference>
<dbReference type="GO" id="GO:0019287">
    <property type="term" value="P:isopentenyl diphosphate biosynthetic process, mevalonate pathway"/>
    <property type="evidence" value="ECO:0007669"/>
    <property type="project" value="UniProtKB-UniRule"/>
</dbReference>
<dbReference type="PIRSF" id="PIRSF017288">
    <property type="entry name" value="PMK_GHMP_euk"/>
    <property type="match status" value="1"/>
</dbReference>
<dbReference type="AlphaFoldDB" id="A0A0C9UYJ0"/>
<dbReference type="GO" id="GO:0005777">
    <property type="term" value="C:peroxisome"/>
    <property type="evidence" value="ECO:0007669"/>
    <property type="project" value="TreeGrafter"/>
</dbReference>
<dbReference type="SUPFAM" id="SSF54211">
    <property type="entry name" value="Ribosomal protein S5 domain 2-like"/>
    <property type="match status" value="1"/>
</dbReference>
<evidence type="ECO:0000256" key="6">
    <source>
        <dbReference type="ARBA" id="ARBA00022741"/>
    </source>
</evidence>
<evidence type="ECO:0000256" key="11">
    <source>
        <dbReference type="ARBA" id="ARBA00023221"/>
    </source>
</evidence>
<keyword evidence="15" id="KW-1185">Reference proteome</keyword>
<dbReference type="PANTHER" id="PTHR31814:SF2">
    <property type="entry name" value="PHOSPHOMEVALONATE KINASE"/>
    <property type="match status" value="1"/>
</dbReference>
<dbReference type="HOGENOM" id="CLU_022059_1_0_1"/>
<protein>
    <recommendedName>
        <fullName evidence="3 13">Phosphomevalonate kinase</fullName>
        <ecNumber evidence="3 13">2.7.4.2</ecNumber>
    </recommendedName>
</protein>
<organism evidence="14 15">
    <name type="scientific">Sphaerobolus stellatus (strain SS14)</name>
    <dbReference type="NCBI Taxonomy" id="990650"/>
    <lineage>
        <taxon>Eukaryota</taxon>
        <taxon>Fungi</taxon>
        <taxon>Dikarya</taxon>
        <taxon>Basidiomycota</taxon>
        <taxon>Agaricomycotina</taxon>
        <taxon>Agaricomycetes</taxon>
        <taxon>Phallomycetidae</taxon>
        <taxon>Geastrales</taxon>
        <taxon>Sphaerobolaceae</taxon>
        <taxon>Sphaerobolus</taxon>
    </lineage>
</organism>
<proteinExistence type="inferred from homology"/>
<evidence type="ECO:0000256" key="9">
    <source>
        <dbReference type="ARBA" id="ARBA00022955"/>
    </source>
</evidence>
<keyword evidence="4 13" id="KW-0444">Lipid biosynthesis</keyword>
<dbReference type="GO" id="GO:0004631">
    <property type="term" value="F:phosphomevalonate kinase activity"/>
    <property type="evidence" value="ECO:0007669"/>
    <property type="project" value="UniProtKB-UniRule"/>
</dbReference>
<evidence type="ECO:0000313" key="14">
    <source>
        <dbReference type="EMBL" id="KIJ39909.1"/>
    </source>
</evidence>
<keyword evidence="10 13" id="KW-0443">Lipid metabolism</keyword>
<sequence>MTLVVSAPGKVLIAGGYLVLDPKYTGVVVSTSSRFYTVIRDNGKDSVVTVRSPQFPGAEWETKVIVNDEGQVLLQNIDEAKALAKNKFVNLAVQKVLTLVVEVKGASFLSSNLEQGLDITIVGDNDFYSQRAYLKAHNLPPTIASLNSIPPFVPTGWVKLSDVHKTGLGSSASLITSLVTALLLHFTIISPDALIPGGNKEKSLAHNVSQFVHCLAQGKVGSGFDVSSAIFGSHIYKRFDPAVIAPLMEKDSNIPLLPVLSPSNKEWNHEIQPFRLPPGLRLMLGDVDAGSDTPSLVGKVLKWRRESAERGELNTPIAYYYFRLKAVAENLWTELSARNQGLANILTQLLSLHVRQVEEYDSALSKAAAATYPNWVSLAGNDTEREVLEKLSETRKVSEEIREYMRMMGSAADVPIEPPEQTRLLDACLRNSGVICGGVPGAGGYDAIWLLVLETQSSTDQSPIDSLQELWSTWTELSVSPLTAVESRGGGVRLEQLDVVPGLEAVLN</sequence>
<comment type="catalytic activity">
    <reaction evidence="12">
        <text>(R)-5-phosphomevalonate + ATP = (R)-5-diphosphomevalonate + ADP</text>
        <dbReference type="Rhea" id="RHEA:16341"/>
        <dbReference type="ChEBI" id="CHEBI:30616"/>
        <dbReference type="ChEBI" id="CHEBI:57557"/>
        <dbReference type="ChEBI" id="CHEBI:58146"/>
        <dbReference type="ChEBI" id="CHEBI:456216"/>
        <dbReference type="EC" id="2.7.4.2"/>
    </reaction>
    <physiologicalReaction direction="left-to-right" evidence="12">
        <dbReference type="Rhea" id="RHEA:16342"/>
    </physiologicalReaction>
</comment>
<keyword evidence="8" id="KW-0067">ATP-binding</keyword>
<dbReference type="Gene3D" id="3.30.230.10">
    <property type="match status" value="1"/>
</dbReference>
<dbReference type="OrthoDB" id="10262935at2759"/>
<evidence type="ECO:0000256" key="12">
    <source>
        <dbReference type="ARBA" id="ARBA00029326"/>
    </source>
</evidence>
<dbReference type="InterPro" id="IPR014721">
    <property type="entry name" value="Ribsml_uS5_D2-typ_fold_subgr"/>
</dbReference>
<gene>
    <name evidence="14" type="ORF">M422DRAFT_257232</name>
</gene>
<evidence type="ECO:0000313" key="15">
    <source>
        <dbReference type="Proteomes" id="UP000054279"/>
    </source>
</evidence>
<keyword evidence="7 13" id="KW-0418">Kinase</keyword>
<keyword evidence="11 13" id="KW-0753">Steroid metabolism</keyword>